<sequence length="225" mass="25211">MAKRKAATLMYEKIKMLENYSTENMCIDNGVIDRSCVVTSAGIDDKLFMATAIDSIGHRSIDANKVQPPQLTNESKEDIKHNINCLSTTRTTPIDLEVKLTGNESVIVNKKQQSMIASVDVNFAKRFRRSNNSSVRELKAMKVISTLTVPSNVDLLQRIADEEELILHYEIDETRPQMIRKDFTCVQLTVNHGALTVVGFGVSLIDSQEDAAYECLTRLKSVLEN</sequence>
<protein>
    <submittedName>
        <fullName evidence="2">Uncharacterized protein LOC112687561</fullName>
    </submittedName>
</protein>
<evidence type="ECO:0000313" key="1">
    <source>
        <dbReference type="Proteomes" id="UP000694846"/>
    </source>
</evidence>
<proteinExistence type="predicted"/>
<keyword evidence="1" id="KW-1185">Reference proteome</keyword>
<gene>
    <name evidence="2" type="primary">LOC112687561</name>
</gene>
<reference evidence="2" key="1">
    <citation type="submission" date="2025-08" db="UniProtKB">
        <authorList>
            <consortium name="RefSeq"/>
        </authorList>
    </citation>
    <scope>IDENTIFICATION</scope>
    <source>
        <tissue evidence="2">Whole body</tissue>
    </source>
</reference>
<accession>A0A8B8G0D0</accession>
<organism evidence="1 2">
    <name type="scientific">Sipha flava</name>
    <name type="common">yellow sugarcane aphid</name>
    <dbReference type="NCBI Taxonomy" id="143950"/>
    <lineage>
        <taxon>Eukaryota</taxon>
        <taxon>Metazoa</taxon>
        <taxon>Ecdysozoa</taxon>
        <taxon>Arthropoda</taxon>
        <taxon>Hexapoda</taxon>
        <taxon>Insecta</taxon>
        <taxon>Pterygota</taxon>
        <taxon>Neoptera</taxon>
        <taxon>Paraneoptera</taxon>
        <taxon>Hemiptera</taxon>
        <taxon>Sternorrhyncha</taxon>
        <taxon>Aphidomorpha</taxon>
        <taxon>Aphidoidea</taxon>
        <taxon>Aphididae</taxon>
        <taxon>Sipha</taxon>
    </lineage>
</organism>
<name>A0A8B8G0D0_9HEMI</name>
<dbReference type="Proteomes" id="UP000694846">
    <property type="component" value="Unplaced"/>
</dbReference>
<dbReference type="GeneID" id="112687561"/>
<dbReference type="AlphaFoldDB" id="A0A8B8G0D0"/>
<evidence type="ECO:0000313" key="2">
    <source>
        <dbReference type="RefSeq" id="XP_025416095.1"/>
    </source>
</evidence>
<dbReference type="RefSeq" id="XP_025416095.1">
    <property type="nucleotide sequence ID" value="XM_025560310.1"/>
</dbReference>